<keyword evidence="4" id="KW-1185">Reference proteome</keyword>
<dbReference type="Proteomes" id="UP000462212">
    <property type="component" value="Unassembled WGS sequence"/>
</dbReference>
<dbReference type="AlphaFoldDB" id="A0A8H8UFS8"/>
<sequence length="409" mass="43552">MMISVGVQKLLIVSCLLLGVLSSTRHEYAQGHIRDRDNLESAATIPNETSLTPEFFPSEGSKRTKISYGPFEVPNMNINNGMISHFTLNIDIGCKDCIVTWMQAGLEYPDGSYANANTSLWLHHTVLYNMNNLDTVCGANVQGERFFASGNERMEVDLSNSGTNTAGYFVGANDTIGFLVELMNQAMENQTAVVTITYEYIPGHPTTFNEITPVWLDIGGCSTSEMPAKNETTFQYTSPVWSANVTGRITFEVGHIHDGGTYVQIAENNSTICDSQASYGQTPGYVDPSGSMSMGAGMVSPMSNMGKHISSMSKCTNGQLNLGDELSITAYYNTSEYEAMTNTDGSLSSIMGIALLYLAANETAASTTGATPTTSRAVSSSSTGAAAIVTTGPALVVGVLSGMLALGFA</sequence>
<proteinExistence type="predicted"/>
<keyword evidence="1" id="KW-1133">Transmembrane helix</keyword>
<evidence type="ECO:0000256" key="2">
    <source>
        <dbReference type="SAM" id="SignalP"/>
    </source>
</evidence>
<feature type="signal peptide" evidence="2">
    <location>
        <begin position="1"/>
        <end position="22"/>
    </location>
</feature>
<keyword evidence="2" id="KW-0732">Signal</keyword>
<reference evidence="3 4" key="1">
    <citation type="submission" date="2018-05" db="EMBL/GenBank/DDBJ databases">
        <title>Genome sequencing and assembly of the regulated plant pathogen Lachnellula willkommii and related sister species for the development of diagnostic species identification markers.</title>
        <authorList>
            <person name="Giroux E."/>
            <person name="Bilodeau G."/>
        </authorList>
    </citation>
    <scope>NUCLEOTIDE SEQUENCE [LARGE SCALE GENOMIC DNA]</scope>
    <source>
        <strain evidence="3 4">CBS 197.66</strain>
    </source>
</reference>
<keyword evidence="1" id="KW-0812">Transmembrane</keyword>
<evidence type="ECO:0000313" key="4">
    <source>
        <dbReference type="Proteomes" id="UP000462212"/>
    </source>
</evidence>
<protein>
    <submittedName>
        <fullName evidence="3">Uncharacterized protein</fullName>
    </submittedName>
</protein>
<dbReference type="OrthoDB" id="4142625at2759"/>
<comment type="caution">
    <text evidence="3">The sequence shown here is derived from an EMBL/GenBank/DDBJ whole genome shotgun (WGS) entry which is preliminary data.</text>
</comment>
<name>A0A8H8UFS8_9HELO</name>
<dbReference type="EMBL" id="QGMJ01000105">
    <property type="protein sequence ID" value="TVY42220.1"/>
    <property type="molecule type" value="Genomic_DNA"/>
</dbReference>
<feature type="chain" id="PRO_5034852150" evidence="2">
    <location>
        <begin position="23"/>
        <end position="409"/>
    </location>
</feature>
<evidence type="ECO:0000256" key="1">
    <source>
        <dbReference type="SAM" id="Phobius"/>
    </source>
</evidence>
<evidence type="ECO:0000313" key="3">
    <source>
        <dbReference type="EMBL" id="TVY42220.1"/>
    </source>
</evidence>
<accession>A0A8H8UFS8</accession>
<keyword evidence="1" id="KW-0472">Membrane</keyword>
<feature type="transmembrane region" description="Helical" evidence="1">
    <location>
        <begin position="385"/>
        <end position="408"/>
    </location>
</feature>
<organism evidence="3 4">
    <name type="scientific">Lachnellula subtilissima</name>
    <dbReference type="NCBI Taxonomy" id="602034"/>
    <lineage>
        <taxon>Eukaryota</taxon>
        <taxon>Fungi</taxon>
        <taxon>Dikarya</taxon>
        <taxon>Ascomycota</taxon>
        <taxon>Pezizomycotina</taxon>
        <taxon>Leotiomycetes</taxon>
        <taxon>Helotiales</taxon>
        <taxon>Lachnaceae</taxon>
        <taxon>Lachnellula</taxon>
    </lineage>
</organism>
<gene>
    <name evidence="3" type="ORF">LSUB1_G003915</name>
</gene>